<accession>A0A1M6HPU6</accession>
<name>A0A1M6HPU6_9FIRM</name>
<proteinExistence type="predicted"/>
<dbReference type="InterPro" id="IPR029060">
    <property type="entry name" value="PIN-like_dom_sf"/>
</dbReference>
<dbReference type="NCBIfam" id="TIGR00305">
    <property type="entry name" value="putative toxin-antitoxin system toxin component, PIN family"/>
    <property type="match status" value="1"/>
</dbReference>
<dbReference type="STRING" id="1121432.SAMN02745219_02074"/>
<gene>
    <name evidence="2" type="ORF">SAMN02745219_02074</name>
</gene>
<dbReference type="PANTHER" id="PTHR34610">
    <property type="entry name" value="SSL7007 PROTEIN"/>
    <property type="match status" value="1"/>
</dbReference>
<dbReference type="SUPFAM" id="SSF88723">
    <property type="entry name" value="PIN domain-like"/>
    <property type="match status" value="1"/>
</dbReference>
<evidence type="ECO:0000259" key="1">
    <source>
        <dbReference type="SMART" id="SM00670"/>
    </source>
</evidence>
<dbReference type="EMBL" id="FQZM01000024">
    <property type="protein sequence ID" value="SHJ24251.1"/>
    <property type="molecule type" value="Genomic_DNA"/>
</dbReference>
<dbReference type="Proteomes" id="UP000184529">
    <property type="component" value="Unassembled WGS sequence"/>
</dbReference>
<organism evidence="2 3">
    <name type="scientific">Desulfofundulus thermosubterraneus DSM 16057</name>
    <dbReference type="NCBI Taxonomy" id="1121432"/>
    <lineage>
        <taxon>Bacteria</taxon>
        <taxon>Bacillati</taxon>
        <taxon>Bacillota</taxon>
        <taxon>Clostridia</taxon>
        <taxon>Eubacteriales</taxon>
        <taxon>Peptococcaceae</taxon>
        <taxon>Desulfofundulus</taxon>
    </lineage>
</organism>
<dbReference type="InterPro" id="IPR002850">
    <property type="entry name" value="PIN_toxin-like"/>
</dbReference>
<dbReference type="SMART" id="SM00670">
    <property type="entry name" value="PINc"/>
    <property type="match status" value="1"/>
</dbReference>
<keyword evidence="3" id="KW-1185">Reference proteome</keyword>
<protein>
    <submittedName>
        <fullName evidence="2">Putative toxin-antitoxin system toxin component, PIN family</fullName>
    </submittedName>
</protein>
<dbReference type="AlphaFoldDB" id="A0A1M6HPU6"/>
<evidence type="ECO:0000313" key="2">
    <source>
        <dbReference type="EMBL" id="SHJ24251.1"/>
    </source>
</evidence>
<dbReference type="Pfam" id="PF13470">
    <property type="entry name" value="PIN_3"/>
    <property type="match status" value="1"/>
</dbReference>
<dbReference type="PANTHER" id="PTHR34610:SF3">
    <property type="entry name" value="SSL7007 PROTEIN"/>
    <property type="match status" value="1"/>
</dbReference>
<sequence>MGARRHRMRITVDTNVLISALGWKGAEAAVVEMVLESKLELCLSAQILSEFYRVTQYPKFGFKDEEIDGFIGRLLPVIVFVRPVQKVDIITADSDDNMVLECAIAGRASYIVTGDKHLLQLGEYAGIKIVRASELLQDILKT</sequence>
<evidence type="ECO:0000313" key="3">
    <source>
        <dbReference type="Proteomes" id="UP000184529"/>
    </source>
</evidence>
<reference evidence="3" key="1">
    <citation type="submission" date="2016-11" db="EMBL/GenBank/DDBJ databases">
        <authorList>
            <person name="Varghese N."/>
            <person name="Submissions S."/>
        </authorList>
    </citation>
    <scope>NUCLEOTIDE SEQUENCE [LARGE SCALE GENOMIC DNA]</scope>
    <source>
        <strain evidence="3">DSM 16057</strain>
    </source>
</reference>
<dbReference type="InterPro" id="IPR002716">
    <property type="entry name" value="PIN_dom"/>
</dbReference>
<feature type="domain" description="PIN" evidence="1">
    <location>
        <begin position="8"/>
        <end position="120"/>
    </location>
</feature>